<accession>A0A2L0WTZ7</accession>
<organism evidence="1 2">
    <name type="scientific">Oxyplax ochracea nucleopolyhedrovirus</name>
    <dbReference type="NCBI Taxonomy" id="2083176"/>
    <lineage>
        <taxon>Viruses</taxon>
        <taxon>Viruses incertae sedis</taxon>
        <taxon>Naldaviricetes</taxon>
        <taxon>Lefavirales</taxon>
        <taxon>Baculoviridae</taxon>
        <taxon>Alphabaculovirus</taxon>
        <taxon>Alphabaculovirus oxochraceae</taxon>
    </lineage>
</organism>
<protein>
    <submittedName>
        <fullName evidence="1">Ac132</fullName>
    </submittedName>
</protein>
<dbReference type="Proteomes" id="UP000297028">
    <property type="component" value="Segment"/>
</dbReference>
<reference evidence="1 2" key="1">
    <citation type="journal article" date="2018" name="PLoS ONE">
        <title>Genome analysis of a novel Group I alphabaculovirus obtained from Oxyplax ochracea.</title>
        <authorList>
            <person name="Wang J."/>
            <person name="Hou D."/>
            <person name="Wang Q."/>
            <person name="Kuang W."/>
            <person name="Zhang L."/>
            <person name="Li J."/>
            <person name="Shen S."/>
            <person name="Deng F."/>
            <person name="Wang H."/>
            <person name="Hu Z."/>
            <person name="Wang M."/>
        </authorList>
    </citation>
    <scope>NUCLEOTIDE SEQUENCE [LARGE SCALE GENOMIC DNA]</scope>
    <source>
        <strain evidence="1">435</strain>
    </source>
</reference>
<gene>
    <name evidence="1" type="ORF">Oxoc_ORF21</name>
</gene>
<evidence type="ECO:0000313" key="1">
    <source>
        <dbReference type="EMBL" id="AVA31120.1"/>
    </source>
</evidence>
<sequence>MSVKNENDVVDKNLLYHTNFVESENFKKLNEIKRKVEKIFDFLSKVNIFNDSFNIQKFIIVFANPSYTINYKLYTNIYNEYQITLQCYNVDKDILFKNENEYVINRLSNKAFKVQLEQDVITDIDTVTYKSQQKILKIFVKFKKENFVNEILDRAIIYYNILYTDKDWNVSEKLKKVLENAKLEVPEKK</sequence>
<keyword evidence="2" id="KW-1185">Reference proteome</keyword>
<name>A0A2L0WTZ7_9ABAC</name>
<dbReference type="EMBL" id="MF143631">
    <property type="protein sequence ID" value="AVA31120.1"/>
    <property type="molecule type" value="Genomic_DNA"/>
</dbReference>
<evidence type="ECO:0000313" key="2">
    <source>
        <dbReference type="Proteomes" id="UP000297028"/>
    </source>
</evidence>
<proteinExistence type="predicted"/>